<sequence>MGRPKKNAIPKDSTGFTLLWPWNTAPAMKRYQRKLEEMAGELNPNYPARHEANRDVLLGIWERLEASKVHNPGNEDQVRYLKSWIRRTHVANQQRNARRARRRAVGAGPGGGGGPSNDGSGGGSVGATAVPTSSAPSTNAAASGVLSYNAVQFLQELFTGYDERTLRAWTAAFLQEGFKTHGDLESLINGSNSLQRGTVRAMWQRDEGNLSLFQARRVLQKLGGGTDLIG</sequence>
<protein>
    <submittedName>
        <fullName evidence="2">Uncharacterized protein</fullName>
    </submittedName>
</protein>
<dbReference type="Proteomes" id="UP000521943">
    <property type="component" value="Unassembled WGS sequence"/>
</dbReference>
<name>A0A8H6I8H5_9AGAR</name>
<comment type="caution">
    <text evidence="2">The sequence shown here is derived from an EMBL/GenBank/DDBJ whole genome shotgun (WGS) entry which is preliminary data.</text>
</comment>
<dbReference type="AlphaFoldDB" id="A0A8H6I8H5"/>
<organism evidence="2 3">
    <name type="scientific">Ephemerocybe angulata</name>
    <dbReference type="NCBI Taxonomy" id="980116"/>
    <lineage>
        <taxon>Eukaryota</taxon>
        <taxon>Fungi</taxon>
        <taxon>Dikarya</taxon>
        <taxon>Basidiomycota</taxon>
        <taxon>Agaricomycotina</taxon>
        <taxon>Agaricomycetes</taxon>
        <taxon>Agaricomycetidae</taxon>
        <taxon>Agaricales</taxon>
        <taxon>Agaricineae</taxon>
        <taxon>Psathyrellaceae</taxon>
        <taxon>Ephemerocybe</taxon>
    </lineage>
</organism>
<evidence type="ECO:0000313" key="3">
    <source>
        <dbReference type="Proteomes" id="UP000521943"/>
    </source>
</evidence>
<evidence type="ECO:0000256" key="1">
    <source>
        <dbReference type="SAM" id="MobiDB-lite"/>
    </source>
</evidence>
<gene>
    <name evidence="2" type="ORF">DFP72DRAFT_1063544</name>
</gene>
<evidence type="ECO:0000313" key="2">
    <source>
        <dbReference type="EMBL" id="KAF6759809.1"/>
    </source>
</evidence>
<keyword evidence="3" id="KW-1185">Reference proteome</keyword>
<feature type="region of interest" description="Disordered" evidence="1">
    <location>
        <begin position="91"/>
        <end position="139"/>
    </location>
</feature>
<accession>A0A8H6I8H5</accession>
<dbReference type="EMBL" id="JACGCI010000014">
    <property type="protein sequence ID" value="KAF6759809.1"/>
    <property type="molecule type" value="Genomic_DNA"/>
</dbReference>
<feature type="compositionally biased region" description="Gly residues" evidence="1">
    <location>
        <begin position="107"/>
        <end position="125"/>
    </location>
</feature>
<proteinExistence type="predicted"/>
<reference evidence="2 3" key="1">
    <citation type="submission" date="2020-07" db="EMBL/GenBank/DDBJ databases">
        <title>Comparative genomics of pyrophilous fungi reveals a link between fire events and developmental genes.</title>
        <authorList>
            <consortium name="DOE Joint Genome Institute"/>
            <person name="Steindorff A.S."/>
            <person name="Carver A."/>
            <person name="Calhoun S."/>
            <person name="Stillman K."/>
            <person name="Liu H."/>
            <person name="Lipzen A."/>
            <person name="Pangilinan J."/>
            <person name="Labutti K."/>
            <person name="Bruns T.D."/>
            <person name="Grigoriev I.V."/>
        </authorList>
    </citation>
    <scope>NUCLEOTIDE SEQUENCE [LARGE SCALE GENOMIC DNA]</scope>
    <source>
        <strain evidence="2 3">CBS 144469</strain>
    </source>
</reference>
<feature type="compositionally biased region" description="Low complexity" evidence="1">
    <location>
        <begin position="126"/>
        <end position="139"/>
    </location>
</feature>